<evidence type="ECO:0000256" key="2">
    <source>
        <dbReference type="ARBA" id="ARBA00008664"/>
    </source>
</evidence>
<dbReference type="EC" id="3.1.4.4" evidence="3"/>
<dbReference type="PANTHER" id="PTHR43856">
    <property type="entry name" value="CARDIOLIPIN HYDROLASE"/>
    <property type="match status" value="1"/>
</dbReference>
<feature type="signal peptide" evidence="7">
    <location>
        <begin position="1"/>
        <end position="36"/>
    </location>
</feature>
<organism evidence="9 10">
    <name type="scientific">Micromonospora qiuiae</name>
    <dbReference type="NCBI Taxonomy" id="502268"/>
    <lineage>
        <taxon>Bacteria</taxon>
        <taxon>Bacillati</taxon>
        <taxon>Actinomycetota</taxon>
        <taxon>Actinomycetes</taxon>
        <taxon>Micromonosporales</taxon>
        <taxon>Micromonosporaceae</taxon>
        <taxon>Micromonospora</taxon>
    </lineage>
</organism>
<feature type="domain" description="Phospholipase D-like" evidence="8">
    <location>
        <begin position="63"/>
        <end position="203"/>
    </location>
</feature>
<keyword evidence="6" id="KW-0443">Lipid metabolism</keyword>
<gene>
    <name evidence="9" type="ORF">Vqi01_58510</name>
</gene>
<evidence type="ECO:0000256" key="5">
    <source>
        <dbReference type="ARBA" id="ARBA00022963"/>
    </source>
</evidence>
<sequence>MNYGQLMCQAIRRALATALTAVLAATVLTSAAPVTAAVTSGAIFNNPTIASQQYAIVDHLRGLIQNAATGSTIRIAMFHFTLPRMSNDLIAAHDRGVNVQLVVDANSRDSPAVVDLVAKLGTSRAKPSWVTICTTGRACIGNLNSSIMHNKFFLFSDTSGTMNVLVQSSANLTNDDAERNWNNTVTLVGNTAVYNAYVAYFNDLAAQVKNNDYYRTTSSGDAKSYFFPRAGSSASTDTIYNTLDKNVTCEGNTSVGTETGHTIIRIGMWDFSRKPIATKLRELADRKCRVDVVYTEMGGDVRSILGGHARIKLYRISGSHIVHSKYMLIEGTYSGLRDTKSVITGSHNYSDQSLRESDEALLQIQSAAIHDQYRSNFRALRAAGLPQS</sequence>
<dbReference type="Proteomes" id="UP000653076">
    <property type="component" value="Unassembled WGS sequence"/>
</dbReference>
<evidence type="ECO:0000256" key="6">
    <source>
        <dbReference type="ARBA" id="ARBA00023098"/>
    </source>
</evidence>
<accession>A0ABQ4JMG4</accession>
<evidence type="ECO:0000256" key="1">
    <source>
        <dbReference type="ARBA" id="ARBA00000798"/>
    </source>
</evidence>
<dbReference type="InterPro" id="IPR025202">
    <property type="entry name" value="PLD-like_dom"/>
</dbReference>
<reference evidence="9 10" key="1">
    <citation type="submission" date="2021-01" db="EMBL/GenBank/DDBJ databases">
        <title>Whole genome shotgun sequence of Verrucosispora qiuiae NBRC 106684.</title>
        <authorList>
            <person name="Komaki H."/>
            <person name="Tamura T."/>
        </authorList>
    </citation>
    <scope>NUCLEOTIDE SEQUENCE [LARGE SCALE GENOMIC DNA]</scope>
    <source>
        <strain evidence="9 10">NBRC 106684</strain>
    </source>
</reference>
<dbReference type="Pfam" id="PF13091">
    <property type="entry name" value="PLDc_2"/>
    <property type="match status" value="2"/>
</dbReference>
<comment type="catalytic activity">
    <reaction evidence="1">
        <text>a 1,2-diacyl-sn-glycero-3-phosphocholine + H2O = a 1,2-diacyl-sn-glycero-3-phosphate + choline + H(+)</text>
        <dbReference type="Rhea" id="RHEA:14445"/>
        <dbReference type="ChEBI" id="CHEBI:15354"/>
        <dbReference type="ChEBI" id="CHEBI:15377"/>
        <dbReference type="ChEBI" id="CHEBI:15378"/>
        <dbReference type="ChEBI" id="CHEBI:57643"/>
        <dbReference type="ChEBI" id="CHEBI:58608"/>
        <dbReference type="EC" id="3.1.4.4"/>
    </reaction>
</comment>
<keyword evidence="10" id="KW-1185">Reference proteome</keyword>
<dbReference type="Gene3D" id="3.30.870.10">
    <property type="entry name" value="Endonuclease Chain A"/>
    <property type="match status" value="2"/>
</dbReference>
<proteinExistence type="inferred from homology"/>
<comment type="similarity">
    <text evidence="2">Belongs to the phospholipase D family.</text>
</comment>
<evidence type="ECO:0000256" key="7">
    <source>
        <dbReference type="SAM" id="SignalP"/>
    </source>
</evidence>
<comment type="caution">
    <text evidence="9">The sequence shown here is derived from an EMBL/GenBank/DDBJ whole genome shotgun (WGS) entry which is preliminary data.</text>
</comment>
<protein>
    <recommendedName>
        <fullName evidence="3">phospholipase D</fullName>
        <ecNumber evidence="3">3.1.4.4</ecNumber>
    </recommendedName>
</protein>
<evidence type="ECO:0000313" key="10">
    <source>
        <dbReference type="Proteomes" id="UP000653076"/>
    </source>
</evidence>
<keyword evidence="5" id="KW-0442">Lipid degradation</keyword>
<feature type="chain" id="PRO_5046340236" description="phospholipase D" evidence="7">
    <location>
        <begin position="37"/>
        <end position="388"/>
    </location>
</feature>
<evidence type="ECO:0000256" key="4">
    <source>
        <dbReference type="ARBA" id="ARBA00022801"/>
    </source>
</evidence>
<dbReference type="SUPFAM" id="SSF56024">
    <property type="entry name" value="Phospholipase D/nuclease"/>
    <property type="match status" value="2"/>
</dbReference>
<dbReference type="InterPro" id="IPR051406">
    <property type="entry name" value="PLD_domain"/>
</dbReference>
<name>A0ABQ4JMG4_9ACTN</name>
<dbReference type="EMBL" id="BOPC01000131">
    <property type="protein sequence ID" value="GIJ30689.1"/>
    <property type="molecule type" value="Genomic_DNA"/>
</dbReference>
<feature type="domain" description="Phospholipase D-like" evidence="8">
    <location>
        <begin position="263"/>
        <end position="380"/>
    </location>
</feature>
<evidence type="ECO:0000313" key="9">
    <source>
        <dbReference type="EMBL" id="GIJ30689.1"/>
    </source>
</evidence>
<dbReference type="PANTHER" id="PTHR43856:SF1">
    <property type="entry name" value="MITOCHONDRIAL CARDIOLIPIN HYDROLASE"/>
    <property type="match status" value="1"/>
</dbReference>
<evidence type="ECO:0000256" key="3">
    <source>
        <dbReference type="ARBA" id="ARBA00012027"/>
    </source>
</evidence>
<evidence type="ECO:0000259" key="8">
    <source>
        <dbReference type="Pfam" id="PF13091"/>
    </source>
</evidence>
<keyword evidence="7" id="KW-0732">Signal</keyword>
<keyword evidence="4" id="KW-0378">Hydrolase</keyword>